<dbReference type="EMBL" id="CAJOBJ010350707">
    <property type="protein sequence ID" value="CAF5207799.1"/>
    <property type="molecule type" value="Genomic_DNA"/>
</dbReference>
<proteinExistence type="predicted"/>
<protein>
    <submittedName>
        <fullName evidence="1">Uncharacterized protein</fullName>
    </submittedName>
</protein>
<dbReference type="EMBL" id="CAJOBH010258427">
    <property type="protein sequence ID" value="CAF5152042.1"/>
    <property type="molecule type" value="Genomic_DNA"/>
</dbReference>
<evidence type="ECO:0000313" key="1">
    <source>
        <dbReference type="EMBL" id="CAF1512786.1"/>
    </source>
</evidence>
<evidence type="ECO:0000313" key="5">
    <source>
        <dbReference type="Proteomes" id="UP000663855"/>
    </source>
</evidence>
<dbReference type="Proteomes" id="UP000676336">
    <property type="component" value="Unassembled WGS sequence"/>
</dbReference>
<accession>A0A815U4Q9</accession>
<dbReference type="AlphaFoldDB" id="A0A815U4Q9"/>
<organism evidence="1 5">
    <name type="scientific">Rotaria magnacalcarata</name>
    <dbReference type="NCBI Taxonomy" id="392030"/>
    <lineage>
        <taxon>Eukaryota</taxon>
        <taxon>Metazoa</taxon>
        <taxon>Spiralia</taxon>
        <taxon>Gnathifera</taxon>
        <taxon>Rotifera</taxon>
        <taxon>Eurotatoria</taxon>
        <taxon>Bdelloidea</taxon>
        <taxon>Philodinida</taxon>
        <taxon>Philodinidae</taxon>
        <taxon>Rotaria</taxon>
    </lineage>
</organism>
<dbReference type="Proteomes" id="UP000663855">
    <property type="component" value="Unassembled WGS sequence"/>
</dbReference>
<gene>
    <name evidence="2" type="ORF">BYL167_LOCUS72476</name>
    <name evidence="1" type="ORF">CJN711_LOCUS27927</name>
    <name evidence="4" type="ORF">GIL414_LOCUS78766</name>
    <name evidence="3" type="ORF">SMN809_LOCUS70794</name>
</gene>
<dbReference type="EMBL" id="CAJOBI010322226">
    <property type="protein sequence ID" value="CAF5186860.1"/>
    <property type="molecule type" value="Genomic_DNA"/>
</dbReference>
<dbReference type="EMBL" id="CAJNOV010013157">
    <property type="protein sequence ID" value="CAF1512786.1"/>
    <property type="molecule type" value="Genomic_DNA"/>
</dbReference>
<dbReference type="Proteomes" id="UP000681967">
    <property type="component" value="Unassembled WGS sequence"/>
</dbReference>
<dbReference type="Proteomes" id="UP000681720">
    <property type="component" value="Unassembled WGS sequence"/>
</dbReference>
<comment type="caution">
    <text evidence="1">The sequence shown here is derived from an EMBL/GenBank/DDBJ whole genome shotgun (WGS) entry which is preliminary data.</text>
</comment>
<evidence type="ECO:0000313" key="2">
    <source>
        <dbReference type="EMBL" id="CAF5152042.1"/>
    </source>
</evidence>
<evidence type="ECO:0000313" key="3">
    <source>
        <dbReference type="EMBL" id="CAF5186860.1"/>
    </source>
</evidence>
<evidence type="ECO:0000313" key="4">
    <source>
        <dbReference type="EMBL" id="CAF5207799.1"/>
    </source>
</evidence>
<name>A0A815U4Q9_9BILA</name>
<reference evidence="1" key="1">
    <citation type="submission" date="2021-02" db="EMBL/GenBank/DDBJ databases">
        <authorList>
            <person name="Nowell W R."/>
        </authorList>
    </citation>
    <scope>NUCLEOTIDE SEQUENCE</scope>
</reference>
<sequence>MMDSAGISIQHIASLSEPLFASTSRDRWKSIQCVQVALIDVEFNSVHPGSAQSHRRRMSGTGICVEYLSSASGLFLVSIFSGRRKSIECLQVVDVDVEFDTRQDARVRNHRQRMVGPVKSKNIYEQCHESWLFRFH</sequence>